<evidence type="ECO:0000313" key="9">
    <source>
        <dbReference type="EMBL" id="PKH93396.1"/>
    </source>
</evidence>
<dbReference type="Pfam" id="PF03169">
    <property type="entry name" value="OPT"/>
    <property type="match status" value="1"/>
</dbReference>
<proteinExistence type="inferred from homology"/>
<evidence type="ECO:0000256" key="4">
    <source>
        <dbReference type="ARBA" id="ARBA00022692"/>
    </source>
</evidence>
<dbReference type="STRING" id="22663.A0A2I0H1S9"/>
<evidence type="ECO:0000256" key="7">
    <source>
        <dbReference type="ARBA" id="ARBA00022989"/>
    </source>
</evidence>
<dbReference type="GO" id="GO:0016020">
    <property type="term" value="C:membrane"/>
    <property type="evidence" value="ECO:0007669"/>
    <property type="project" value="UniProtKB-SubCell"/>
</dbReference>
<keyword evidence="6" id="KW-0653">Protein transport</keyword>
<dbReference type="GO" id="GO:0015031">
    <property type="term" value="P:protein transport"/>
    <property type="evidence" value="ECO:0007669"/>
    <property type="project" value="UniProtKB-KW"/>
</dbReference>
<dbReference type="InterPro" id="IPR004648">
    <property type="entry name" value="Oligpept_transpt"/>
</dbReference>
<reference evidence="9 10" key="1">
    <citation type="submission" date="2017-11" db="EMBL/GenBank/DDBJ databases">
        <title>De-novo sequencing of pomegranate (Punica granatum L.) genome.</title>
        <authorList>
            <person name="Akparov Z."/>
            <person name="Amiraslanov A."/>
            <person name="Hajiyeva S."/>
            <person name="Abbasov M."/>
            <person name="Kaur K."/>
            <person name="Hamwieh A."/>
            <person name="Solovyev V."/>
            <person name="Salamov A."/>
            <person name="Braich B."/>
            <person name="Kosarev P."/>
            <person name="Mahmoud A."/>
            <person name="Hajiyev E."/>
            <person name="Babayeva S."/>
            <person name="Izzatullayeva V."/>
            <person name="Mammadov A."/>
            <person name="Mammadov A."/>
            <person name="Sharifova S."/>
            <person name="Ojaghi J."/>
            <person name="Eynullazada K."/>
            <person name="Bayramov B."/>
            <person name="Abdulazimova A."/>
            <person name="Shahmuradov I."/>
        </authorList>
    </citation>
    <scope>NUCLEOTIDE SEQUENCE [LARGE SCALE GENOMIC DNA]</scope>
    <source>
        <strain evidence="10">cv. AG2017</strain>
        <tissue evidence="9">Leaf</tissue>
    </source>
</reference>
<accession>A0A2I0H1S9</accession>
<evidence type="ECO:0000256" key="6">
    <source>
        <dbReference type="ARBA" id="ARBA00022927"/>
    </source>
</evidence>
<feature type="non-terminal residue" evidence="9">
    <location>
        <position position="1"/>
    </location>
</feature>
<keyword evidence="3" id="KW-0813">Transport</keyword>
<evidence type="ECO:0000256" key="3">
    <source>
        <dbReference type="ARBA" id="ARBA00022448"/>
    </source>
</evidence>
<organism evidence="9 10">
    <name type="scientific">Punica granatum</name>
    <name type="common">Pomegranate</name>
    <dbReference type="NCBI Taxonomy" id="22663"/>
    <lineage>
        <taxon>Eukaryota</taxon>
        <taxon>Viridiplantae</taxon>
        <taxon>Streptophyta</taxon>
        <taxon>Embryophyta</taxon>
        <taxon>Tracheophyta</taxon>
        <taxon>Spermatophyta</taxon>
        <taxon>Magnoliopsida</taxon>
        <taxon>eudicotyledons</taxon>
        <taxon>Gunneridae</taxon>
        <taxon>Pentapetalae</taxon>
        <taxon>rosids</taxon>
        <taxon>malvids</taxon>
        <taxon>Myrtales</taxon>
        <taxon>Lythraceae</taxon>
        <taxon>Punica</taxon>
    </lineage>
</organism>
<comment type="subcellular location">
    <subcellularLocation>
        <location evidence="1">Membrane</location>
        <topology evidence="1">Multi-pass membrane protein</topology>
    </subcellularLocation>
</comment>
<evidence type="ECO:0000256" key="8">
    <source>
        <dbReference type="ARBA" id="ARBA00023136"/>
    </source>
</evidence>
<keyword evidence="5" id="KW-0571">Peptide transport</keyword>
<keyword evidence="10" id="KW-1185">Reference proteome</keyword>
<keyword evidence="4" id="KW-0812">Transmembrane</keyword>
<dbReference type="EMBL" id="PGOL01043189">
    <property type="protein sequence ID" value="PKH93396.1"/>
    <property type="molecule type" value="Genomic_DNA"/>
</dbReference>
<dbReference type="GO" id="GO:0035673">
    <property type="term" value="F:oligopeptide transmembrane transporter activity"/>
    <property type="evidence" value="ECO:0007669"/>
    <property type="project" value="InterPro"/>
</dbReference>
<dbReference type="AlphaFoldDB" id="A0A2I0H1S9"/>
<protein>
    <recommendedName>
        <fullName evidence="11">SLC26A/SulP transporter domain-containing protein</fullName>
    </recommendedName>
</protein>
<evidence type="ECO:0000256" key="2">
    <source>
        <dbReference type="ARBA" id="ARBA00005484"/>
    </source>
</evidence>
<sequence length="61" mass="6746">APGLNIIMQLVIGYLYPGKPIANVTFKNYGFVSTLQALSITGDFKLGHYMKIPPKSMFIVQ</sequence>
<dbReference type="InterPro" id="IPR004813">
    <property type="entry name" value="OPT"/>
</dbReference>
<keyword evidence="8" id="KW-0472">Membrane</keyword>
<name>A0A2I0H1S9_PUNGR</name>
<comment type="caution">
    <text evidence="9">The sequence shown here is derived from an EMBL/GenBank/DDBJ whole genome shotgun (WGS) entry which is preliminary data.</text>
</comment>
<evidence type="ECO:0008006" key="11">
    <source>
        <dbReference type="Google" id="ProtNLM"/>
    </source>
</evidence>
<gene>
    <name evidence="9" type="ORF">CRG98_049840</name>
</gene>
<dbReference type="PANTHER" id="PTHR22601">
    <property type="entry name" value="ISP4 LIKE PROTEIN"/>
    <property type="match status" value="1"/>
</dbReference>
<evidence type="ECO:0000313" key="10">
    <source>
        <dbReference type="Proteomes" id="UP000233551"/>
    </source>
</evidence>
<dbReference type="Proteomes" id="UP000233551">
    <property type="component" value="Unassembled WGS sequence"/>
</dbReference>
<keyword evidence="7" id="KW-1133">Transmembrane helix</keyword>
<evidence type="ECO:0000256" key="1">
    <source>
        <dbReference type="ARBA" id="ARBA00004141"/>
    </source>
</evidence>
<evidence type="ECO:0000256" key="5">
    <source>
        <dbReference type="ARBA" id="ARBA00022856"/>
    </source>
</evidence>
<comment type="similarity">
    <text evidence="2">Belongs to the oligopeptide OPT transporter (TC 2.A.67.1) family.</text>
</comment>
<feature type="non-terminal residue" evidence="9">
    <location>
        <position position="61"/>
    </location>
</feature>